<evidence type="ECO:0000313" key="2">
    <source>
        <dbReference type="Proteomes" id="UP001432027"/>
    </source>
</evidence>
<accession>A0AAV5SJ69</accession>
<comment type="caution">
    <text evidence="1">The sequence shown here is derived from an EMBL/GenBank/DDBJ whole genome shotgun (WGS) entry which is preliminary data.</text>
</comment>
<name>A0AAV5SJ69_9BILA</name>
<evidence type="ECO:0000313" key="1">
    <source>
        <dbReference type="EMBL" id="GMS82954.1"/>
    </source>
</evidence>
<reference evidence="1" key="1">
    <citation type="submission" date="2023-10" db="EMBL/GenBank/DDBJ databases">
        <title>Genome assembly of Pristionchus species.</title>
        <authorList>
            <person name="Yoshida K."/>
            <person name="Sommer R.J."/>
        </authorList>
    </citation>
    <scope>NUCLEOTIDE SEQUENCE</scope>
    <source>
        <strain evidence="1">RS0144</strain>
    </source>
</reference>
<dbReference type="Proteomes" id="UP001432027">
    <property type="component" value="Unassembled WGS sequence"/>
</dbReference>
<dbReference type="AlphaFoldDB" id="A0AAV5SJ69"/>
<feature type="non-terminal residue" evidence="1">
    <location>
        <position position="1"/>
    </location>
</feature>
<organism evidence="1 2">
    <name type="scientific">Pristionchus entomophagus</name>
    <dbReference type="NCBI Taxonomy" id="358040"/>
    <lineage>
        <taxon>Eukaryota</taxon>
        <taxon>Metazoa</taxon>
        <taxon>Ecdysozoa</taxon>
        <taxon>Nematoda</taxon>
        <taxon>Chromadorea</taxon>
        <taxon>Rhabditida</taxon>
        <taxon>Rhabditina</taxon>
        <taxon>Diplogasteromorpha</taxon>
        <taxon>Diplogasteroidea</taxon>
        <taxon>Neodiplogasteridae</taxon>
        <taxon>Pristionchus</taxon>
    </lineage>
</organism>
<protein>
    <submittedName>
        <fullName evidence="1">Uncharacterized protein</fullName>
    </submittedName>
</protein>
<dbReference type="EMBL" id="BTSX01000002">
    <property type="protein sequence ID" value="GMS82954.1"/>
    <property type="molecule type" value="Genomic_DNA"/>
</dbReference>
<keyword evidence="2" id="KW-1185">Reference proteome</keyword>
<gene>
    <name evidence="1" type="ORF">PENTCL1PPCAC_5129</name>
</gene>
<sequence>VHIFWNRGTCDNVEEARRTLRELPSMGTCEITDWKSASEPLVDEDVVLNLVGKASVTDIHSYELVIAMTPTGLLRACEMIYRSQNVKSLQCYVAGTVMDALFVKLSTMEKAHRREDFLSVYKPNDAVCRIIMFTPKGLASSRTH</sequence>
<proteinExistence type="predicted"/>